<keyword evidence="4" id="KW-0443">Lipid metabolism</keyword>
<comment type="pathway">
    <text evidence="1">Lipid metabolism; fatty acid beta-oxidation.</text>
</comment>
<dbReference type="Pfam" id="PF00378">
    <property type="entry name" value="ECH_1"/>
    <property type="match status" value="1"/>
</dbReference>
<dbReference type="EMBL" id="JACNJD010000182">
    <property type="protein sequence ID" value="MBC8177028.1"/>
    <property type="molecule type" value="Genomic_DNA"/>
</dbReference>
<evidence type="ECO:0000256" key="6">
    <source>
        <dbReference type="RuleBase" id="RU003707"/>
    </source>
</evidence>
<protein>
    <submittedName>
        <fullName evidence="7">Enoyl-CoA hydratase/isomerase family protein</fullName>
    </submittedName>
</protein>
<accession>A0A8J6MY12</accession>
<dbReference type="GO" id="GO:0051750">
    <property type="term" value="F:delta(3,5)-delta(2,4)-dienoyl-CoA isomerase activity"/>
    <property type="evidence" value="ECO:0007669"/>
    <property type="project" value="TreeGrafter"/>
</dbReference>
<evidence type="ECO:0000313" key="7">
    <source>
        <dbReference type="EMBL" id="MBC8177028.1"/>
    </source>
</evidence>
<organism evidence="7 8">
    <name type="scientific">Candidatus Desulfacyla euxinica</name>
    <dbReference type="NCBI Taxonomy" id="2841693"/>
    <lineage>
        <taxon>Bacteria</taxon>
        <taxon>Deltaproteobacteria</taxon>
        <taxon>Candidatus Desulfacyla</taxon>
    </lineage>
</organism>
<keyword evidence="5" id="KW-0413">Isomerase</keyword>
<gene>
    <name evidence="7" type="ORF">H8E19_06440</name>
</gene>
<reference evidence="7 8" key="1">
    <citation type="submission" date="2020-08" db="EMBL/GenBank/DDBJ databases">
        <title>Bridging the membrane lipid divide: bacteria of the FCB group superphylum have the potential to synthesize archaeal ether lipids.</title>
        <authorList>
            <person name="Villanueva L."/>
            <person name="Von Meijenfeldt F.A.B."/>
            <person name="Westbye A.B."/>
            <person name="Yadav S."/>
            <person name="Hopmans E.C."/>
            <person name="Dutilh B.E."/>
            <person name="Sinninghe Damste J.S."/>
        </authorList>
    </citation>
    <scope>NUCLEOTIDE SEQUENCE [LARGE SCALE GENOMIC DNA]</scope>
    <source>
        <strain evidence="7">NIOZ-UU27</strain>
    </source>
</reference>
<dbReference type="Gene3D" id="3.90.226.10">
    <property type="entry name" value="2-enoyl-CoA Hydratase, Chain A, domain 1"/>
    <property type="match status" value="1"/>
</dbReference>
<dbReference type="GO" id="GO:0006635">
    <property type="term" value="P:fatty acid beta-oxidation"/>
    <property type="evidence" value="ECO:0007669"/>
    <property type="project" value="UniProtKB-UniPathway"/>
</dbReference>
<proteinExistence type="inferred from homology"/>
<dbReference type="CDD" id="cd06558">
    <property type="entry name" value="crotonase-like"/>
    <property type="match status" value="1"/>
</dbReference>
<evidence type="ECO:0000256" key="4">
    <source>
        <dbReference type="ARBA" id="ARBA00023098"/>
    </source>
</evidence>
<dbReference type="InterPro" id="IPR029045">
    <property type="entry name" value="ClpP/crotonase-like_dom_sf"/>
</dbReference>
<evidence type="ECO:0000256" key="3">
    <source>
        <dbReference type="ARBA" id="ARBA00022832"/>
    </source>
</evidence>
<evidence type="ECO:0000256" key="5">
    <source>
        <dbReference type="ARBA" id="ARBA00023235"/>
    </source>
</evidence>
<dbReference type="SUPFAM" id="SSF52096">
    <property type="entry name" value="ClpP/crotonase"/>
    <property type="match status" value="1"/>
</dbReference>
<dbReference type="PANTHER" id="PTHR43149">
    <property type="entry name" value="ENOYL-COA HYDRATASE"/>
    <property type="match status" value="1"/>
</dbReference>
<keyword evidence="3" id="KW-0276">Fatty acid metabolism</keyword>
<evidence type="ECO:0000256" key="2">
    <source>
        <dbReference type="ARBA" id="ARBA00005254"/>
    </source>
</evidence>
<dbReference type="Gene3D" id="1.10.12.10">
    <property type="entry name" value="Lyase 2-enoyl-coa Hydratase, Chain A, domain 2"/>
    <property type="match status" value="1"/>
</dbReference>
<dbReference type="InterPro" id="IPR014748">
    <property type="entry name" value="Enoyl-CoA_hydra_C"/>
</dbReference>
<dbReference type="PROSITE" id="PS00166">
    <property type="entry name" value="ENOYL_COA_HYDRATASE"/>
    <property type="match status" value="1"/>
</dbReference>
<comment type="caution">
    <text evidence="7">The sequence shown here is derived from an EMBL/GenBank/DDBJ whole genome shotgun (WGS) entry which is preliminary data.</text>
</comment>
<dbReference type="InterPro" id="IPR001753">
    <property type="entry name" value="Enoyl-CoA_hydra/iso"/>
</dbReference>
<comment type="similarity">
    <text evidence="2 6">Belongs to the enoyl-CoA hydratase/isomerase family.</text>
</comment>
<evidence type="ECO:0000256" key="1">
    <source>
        <dbReference type="ARBA" id="ARBA00005005"/>
    </source>
</evidence>
<dbReference type="AlphaFoldDB" id="A0A8J6MY12"/>
<name>A0A8J6MY12_9DELT</name>
<dbReference type="InterPro" id="IPR018376">
    <property type="entry name" value="Enoyl-CoA_hyd/isom_CS"/>
</dbReference>
<evidence type="ECO:0000313" key="8">
    <source>
        <dbReference type="Proteomes" id="UP000650524"/>
    </source>
</evidence>
<dbReference type="UniPathway" id="UPA00659"/>
<sequence>MSNTERESLVTYHRDDHIGVITLNRPEKRNALNPVVWDALDRAIGMAEEDGKARVVLLRGEGESFCAGLDLSPENELFSAVNKPPDATQKVWFFKEVRKTQDIHTRLERISKPTIALIHGHCLGAGLELVLCCDIRLCSQETLFAFPEAKLGFITDVGGLQRLPRVVGKGHAKEIAFRGHRFDANRAQTIDLVNDVFPDKETLEIKGREMAEEIAGNPPLAVQGAKEVLLFDEEVSLEESLEYNAARSAMIVPSEDLLEAVSAYLQKRKGEFKGA</sequence>
<dbReference type="InterPro" id="IPR045002">
    <property type="entry name" value="Ech1-like"/>
</dbReference>
<dbReference type="Proteomes" id="UP000650524">
    <property type="component" value="Unassembled WGS sequence"/>
</dbReference>
<dbReference type="PANTHER" id="PTHR43149:SF1">
    <property type="entry name" value="DELTA(3,5)-DELTA(2,4)-DIENOYL-COA ISOMERASE, MITOCHONDRIAL"/>
    <property type="match status" value="1"/>
</dbReference>